<dbReference type="EMBL" id="JAXIVS010000015">
    <property type="protein sequence ID" value="MDY7231698.1"/>
    <property type="molecule type" value="Genomic_DNA"/>
</dbReference>
<organism evidence="1 2">
    <name type="scientific">Hyalangium rubrum</name>
    <dbReference type="NCBI Taxonomy" id="3103134"/>
    <lineage>
        <taxon>Bacteria</taxon>
        <taxon>Pseudomonadati</taxon>
        <taxon>Myxococcota</taxon>
        <taxon>Myxococcia</taxon>
        <taxon>Myxococcales</taxon>
        <taxon>Cystobacterineae</taxon>
        <taxon>Archangiaceae</taxon>
        <taxon>Hyalangium</taxon>
    </lineage>
</organism>
<protein>
    <recommendedName>
        <fullName evidence="3">HD/PDEase domain-containing protein</fullName>
    </recommendedName>
</protein>
<keyword evidence="2" id="KW-1185">Reference proteome</keyword>
<gene>
    <name evidence="1" type="ORF">SYV04_35250</name>
</gene>
<proteinExistence type="predicted"/>
<evidence type="ECO:0008006" key="3">
    <source>
        <dbReference type="Google" id="ProtNLM"/>
    </source>
</evidence>
<dbReference type="RefSeq" id="WP_321550404.1">
    <property type="nucleotide sequence ID" value="NZ_JAXIVS010000015.1"/>
</dbReference>
<sequence>MYSRAEGEELAPIHRIIHTFAGALRDLGHPAPPAEVERWSVIVDEAMAGRARLFHTHDHVFDLTQTTDAIEALAGLFHDIVYVQVDQGMSSRINNVVGAYAEPGPNVYVLKPLAEDDVPAQLVHELFGVQPGARLSPFSGLNELLSALVAARELAPRLPLFAIAEIVACIEGTIAFRGLDAQGRSPFQNMADRMRSANARFSLGLDEQEIHAAVRRALHVSFRDVQNFADPDPARFLDNTWKLLPETNPALRTPDVYSIREYRIALHKMEGFLSSLTPARVFPQYQGEPPPEEHQQLLEATARNLDFSVRYLRTKLYPVAILEALAIATGGDAPLELFTGGLPKPSGTSKRLEHYLPPAEDIAQDQDPTLRAVLAFGRASETSFDLRASPAASFLYRRFGEAAIPRWMDHSQRFFQGTMSAQDFLRSQSPAATVPITRATARLAVTRTEALESLAASFEAGAAA</sequence>
<name>A0ABU5HDZ7_9BACT</name>
<accession>A0ABU5HDZ7</accession>
<dbReference type="Proteomes" id="UP001291309">
    <property type="component" value="Unassembled WGS sequence"/>
</dbReference>
<comment type="caution">
    <text evidence="1">The sequence shown here is derived from an EMBL/GenBank/DDBJ whole genome shotgun (WGS) entry which is preliminary data.</text>
</comment>
<evidence type="ECO:0000313" key="1">
    <source>
        <dbReference type="EMBL" id="MDY7231698.1"/>
    </source>
</evidence>
<reference evidence="1 2" key="1">
    <citation type="submission" date="2023-12" db="EMBL/GenBank/DDBJ databases">
        <title>the genome sequence of Hyalangium sp. s54d21.</title>
        <authorList>
            <person name="Zhang X."/>
        </authorList>
    </citation>
    <scope>NUCLEOTIDE SEQUENCE [LARGE SCALE GENOMIC DNA]</scope>
    <source>
        <strain evidence="2">s54d21</strain>
    </source>
</reference>
<evidence type="ECO:0000313" key="2">
    <source>
        <dbReference type="Proteomes" id="UP001291309"/>
    </source>
</evidence>